<evidence type="ECO:0000256" key="5">
    <source>
        <dbReference type="SAM" id="MobiDB-lite"/>
    </source>
</evidence>
<evidence type="ECO:0000313" key="7">
    <source>
        <dbReference type="Proteomes" id="UP000800096"/>
    </source>
</evidence>
<evidence type="ECO:0000256" key="4">
    <source>
        <dbReference type="ARBA" id="ARBA00023098"/>
    </source>
</evidence>
<gene>
    <name evidence="6" type="ORF">BDU57DRAFT_293675</name>
</gene>
<dbReference type="GO" id="GO:0003847">
    <property type="term" value="F:1-alkyl-2-acetylglycerophosphocholine esterase activity"/>
    <property type="evidence" value="ECO:0007669"/>
    <property type="project" value="UniProtKB-EC"/>
</dbReference>
<sequence length="754" mass="83668">MSYLKRQTTRITGTDHENDERRNSVVGRQSTGEVPHAKKPRSRPPSSLRDHLPFPMSTLPPASGPYSVGSMEIEVPAENPHTISHITRDGRHLMQLETVLFTLYYPAAFGSGSGPAPNGEKKWSRETWAPRPRKEMAKGYAKFAGIPEWTGVAWTGATTMLTKLRAFRNTPPATHWPPEGNSKKRGYKVKNEQGPPPEGVDRDPIFPLLMFSHGLGGSRTAYSTLCSEFASYGFVVCAVEHRDGSCARTFVNHSKRTKGKKDKHGGSKAGQEACDVDPDGDKEAGKWKNIDHTDEEIAKGYHHIDYIFPKDNPRDTAPNNEQGVDRELRNAQIELRLSELEEAYSVLKTIVAGDGDQIERYNLRGEGYVGGTSRGLKGVNWARWKNRFHVDKMTMAGHSFGAATVVEVLRHTDRFTNVQAGIIYDIWGAPIKPPAEDPKHRIHLPILGINSEAFMYWQSNFNAVHSLMEEASETGSPAYLLTVRGSVHISQSDFSILYRHIVSLFLKATVHPNRAIDLNISASLEFLRLVTPSYGGGKSMIDRCMTDESILRTELLQEMPDEHRPDDQWIAARLRVDHEFKKRMFAGVQRKAKREVKGGMGADYTISDEVWAHFKPTEEQLEKWINEEGRGEQRIDEQAALSGHAGDAVNATRDSHGVDSDGTTYGEATSLTLADEECRPDDSEEKSALRSEGTTLQSYQDVSSITLQDSSCERITGPGQAHVSAATAGDTSNDAPPDTWLGMLPALKDGPQQQ</sequence>
<evidence type="ECO:0000313" key="6">
    <source>
        <dbReference type="EMBL" id="KAF1914392.1"/>
    </source>
</evidence>
<dbReference type="Gene3D" id="3.40.50.1820">
    <property type="entry name" value="alpha/beta hydrolase"/>
    <property type="match status" value="1"/>
</dbReference>
<dbReference type="Proteomes" id="UP000800096">
    <property type="component" value="Unassembled WGS sequence"/>
</dbReference>
<name>A0A6A5QG93_AMPQU</name>
<feature type="compositionally biased region" description="Polar residues" evidence="5">
    <location>
        <begin position="661"/>
        <end position="672"/>
    </location>
</feature>
<dbReference type="InterPro" id="IPR029058">
    <property type="entry name" value="AB_hydrolase_fold"/>
</dbReference>
<feature type="region of interest" description="Disordered" evidence="5">
    <location>
        <begin position="169"/>
        <end position="201"/>
    </location>
</feature>
<accession>A0A6A5QG93</accession>
<feature type="compositionally biased region" description="Basic and acidic residues" evidence="5">
    <location>
        <begin position="676"/>
        <end position="689"/>
    </location>
</feature>
<dbReference type="PANTHER" id="PTHR10272">
    <property type="entry name" value="PLATELET-ACTIVATING FACTOR ACETYLHYDROLASE"/>
    <property type="match status" value="1"/>
</dbReference>
<feature type="region of interest" description="Disordered" evidence="5">
    <location>
        <begin position="1"/>
        <end position="65"/>
    </location>
</feature>
<reference evidence="6" key="1">
    <citation type="journal article" date="2020" name="Stud. Mycol.">
        <title>101 Dothideomycetes genomes: a test case for predicting lifestyles and emergence of pathogens.</title>
        <authorList>
            <person name="Haridas S."/>
            <person name="Albert R."/>
            <person name="Binder M."/>
            <person name="Bloem J."/>
            <person name="Labutti K."/>
            <person name="Salamov A."/>
            <person name="Andreopoulos B."/>
            <person name="Baker S."/>
            <person name="Barry K."/>
            <person name="Bills G."/>
            <person name="Bluhm B."/>
            <person name="Cannon C."/>
            <person name="Castanera R."/>
            <person name="Culley D."/>
            <person name="Daum C."/>
            <person name="Ezra D."/>
            <person name="Gonzalez J."/>
            <person name="Henrissat B."/>
            <person name="Kuo A."/>
            <person name="Liang C."/>
            <person name="Lipzen A."/>
            <person name="Lutzoni F."/>
            <person name="Magnuson J."/>
            <person name="Mondo S."/>
            <person name="Nolan M."/>
            <person name="Ohm R."/>
            <person name="Pangilinan J."/>
            <person name="Park H.-J."/>
            <person name="Ramirez L."/>
            <person name="Alfaro M."/>
            <person name="Sun H."/>
            <person name="Tritt A."/>
            <person name="Yoshinaga Y."/>
            <person name="Zwiers L.-H."/>
            <person name="Turgeon B."/>
            <person name="Goodwin S."/>
            <person name="Spatafora J."/>
            <person name="Crous P."/>
            <person name="Grigoriev I."/>
        </authorList>
    </citation>
    <scope>NUCLEOTIDE SEQUENCE</scope>
    <source>
        <strain evidence="6">HMLAC05119</strain>
    </source>
</reference>
<dbReference type="Pfam" id="PF03403">
    <property type="entry name" value="PAF-AH_p_II"/>
    <property type="match status" value="2"/>
</dbReference>
<keyword evidence="3" id="KW-0442">Lipid degradation</keyword>
<protein>
    <recommendedName>
        <fullName evidence="1">1-alkyl-2-acetylglycerophosphocholine esterase</fullName>
        <ecNumber evidence="1">3.1.1.47</ecNumber>
    </recommendedName>
</protein>
<proteinExistence type="predicted"/>
<feature type="compositionally biased region" description="Polar residues" evidence="5">
    <location>
        <begin position="1"/>
        <end position="12"/>
    </location>
</feature>
<dbReference type="EC" id="3.1.1.47" evidence="1"/>
<keyword evidence="4" id="KW-0443">Lipid metabolism</keyword>
<feature type="compositionally biased region" description="Basic and acidic residues" evidence="5">
    <location>
        <begin position="13"/>
        <end position="23"/>
    </location>
</feature>
<dbReference type="SUPFAM" id="SSF53474">
    <property type="entry name" value="alpha/beta-Hydrolases"/>
    <property type="match status" value="1"/>
</dbReference>
<feature type="compositionally biased region" description="Polar residues" evidence="5">
    <location>
        <begin position="692"/>
        <end position="710"/>
    </location>
</feature>
<evidence type="ECO:0000256" key="3">
    <source>
        <dbReference type="ARBA" id="ARBA00022963"/>
    </source>
</evidence>
<keyword evidence="7" id="KW-1185">Reference proteome</keyword>
<dbReference type="GO" id="GO:0016042">
    <property type="term" value="P:lipid catabolic process"/>
    <property type="evidence" value="ECO:0007669"/>
    <property type="project" value="UniProtKB-KW"/>
</dbReference>
<feature type="region of interest" description="Disordered" evidence="5">
    <location>
        <begin position="640"/>
        <end position="754"/>
    </location>
</feature>
<evidence type="ECO:0000256" key="2">
    <source>
        <dbReference type="ARBA" id="ARBA00022801"/>
    </source>
</evidence>
<dbReference type="EMBL" id="ML979137">
    <property type="protein sequence ID" value="KAF1914392.1"/>
    <property type="molecule type" value="Genomic_DNA"/>
</dbReference>
<dbReference type="AlphaFoldDB" id="A0A6A5QG93"/>
<evidence type="ECO:0000256" key="1">
    <source>
        <dbReference type="ARBA" id="ARBA00013201"/>
    </source>
</evidence>
<organism evidence="6 7">
    <name type="scientific">Ampelomyces quisqualis</name>
    <name type="common">Powdery mildew agent</name>
    <dbReference type="NCBI Taxonomy" id="50730"/>
    <lineage>
        <taxon>Eukaryota</taxon>
        <taxon>Fungi</taxon>
        <taxon>Dikarya</taxon>
        <taxon>Ascomycota</taxon>
        <taxon>Pezizomycotina</taxon>
        <taxon>Dothideomycetes</taxon>
        <taxon>Pleosporomycetidae</taxon>
        <taxon>Pleosporales</taxon>
        <taxon>Pleosporineae</taxon>
        <taxon>Phaeosphaeriaceae</taxon>
        <taxon>Ampelomyces</taxon>
    </lineage>
</organism>
<dbReference type="OrthoDB" id="2363873at2759"/>
<keyword evidence="2 6" id="KW-0378">Hydrolase</keyword>
<dbReference type="PANTHER" id="PTHR10272:SF0">
    <property type="entry name" value="PLATELET-ACTIVATING FACTOR ACETYLHYDROLASE"/>
    <property type="match status" value="1"/>
</dbReference>
<feature type="region of interest" description="Disordered" evidence="5">
    <location>
        <begin position="255"/>
        <end position="280"/>
    </location>
</feature>